<dbReference type="EMBL" id="WTYC01000001">
    <property type="protein sequence ID" value="MXO47068.1"/>
    <property type="molecule type" value="Genomic_DNA"/>
</dbReference>
<feature type="region of interest" description="Disordered" evidence="1">
    <location>
        <begin position="50"/>
        <end position="82"/>
    </location>
</feature>
<evidence type="ECO:0000256" key="2">
    <source>
        <dbReference type="SAM" id="Phobius"/>
    </source>
</evidence>
<gene>
    <name evidence="3" type="ORF">GRI69_02175</name>
</gene>
<dbReference type="OrthoDB" id="9807941at2"/>
<comment type="caution">
    <text evidence="3">The sequence shown here is derived from an EMBL/GenBank/DDBJ whole genome shotgun (WGS) entry which is preliminary data.</text>
</comment>
<keyword evidence="2" id="KW-1133">Transmembrane helix</keyword>
<keyword evidence="2" id="KW-0472">Membrane</keyword>
<feature type="compositionally biased region" description="Low complexity" evidence="1">
    <location>
        <begin position="57"/>
        <end position="81"/>
    </location>
</feature>
<evidence type="ECO:0000313" key="3">
    <source>
        <dbReference type="EMBL" id="MXO47068.1"/>
    </source>
</evidence>
<keyword evidence="2" id="KW-0812">Transmembrane</keyword>
<reference evidence="3 4" key="1">
    <citation type="submission" date="2019-12" db="EMBL/GenBank/DDBJ databases">
        <title>Genomic-based taxomic classification of the family Erythrobacteraceae.</title>
        <authorList>
            <person name="Xu L."/>
        </authorList>
    </citation>
    <scope>NUCLEOTIDE SEQUENCE [LARGE SCALE GENOMIC DNA]</scope>
    <source>
        <strain evidence="3 4">DSM 17792</strain>
    </source>
</reference>
<protein>
    <submittedName>
        <fullName evidence="3">Uncharacterized protein</fullName>
    </submittedName>
</protein>
<organism evidence="3 4">
    <name type="scientific">Qipengyuania vulgaris</name>
    <dbReference type="NCBI Taxonomy" id="291985"/>
    <lineage>
        <taxon>Bacteria</taxon>
        <taxon>Pseudomonadati</taxon>
        <taxon>Pseudomonadota</taxon>
        <taxon>Alphaproteobacteria</taxon>
        <taxon>Sphingomonadales</taxon>
        <taxon>Erythrobacteraceae</taxon>
        <taxon>Qipengyuania</taxon>
    </lineage>
</organism>
<dbReference type="RefSeq" id="WP_160726668.1">
    <property type="nucleotide sequence ID" value="NZ_WTYC01000001.1"/>
</dbReference>
<sequence length="161" mass="17299">MSQLLADNWILLVIALIVGLVVAWYLFRSNRRTHVTGASRDVLDDGAERAQRNSALVDAPPAASKDPSPVPRQPAAVAPAGADDDLTRIKGVGPKLAATLHELGVTSFTQIAAWDDAEIERVDAQLGRFQGRIRRDDWTGQARFLAEGDSAGFKHKYGAGG</sequence>
<keyword evidence="4" id="KW-1185">Reference proteome</keyword>
<proteinExistence type="predicted"/>
<dbReference type="Pfam" id="PF14520">
    <property type="entry name" value="HHH_5"/>
    <property type="match status" value="1"/>
</dbReference>
<name>A0A844XPW3_9SPHN</name>
<evidence type="ECO:0000313" key="4">
    <source>
        <dbReference type="Proteomes" id="UP000448199"/>
    </source>
</evidence>
<dbReference type="AlphaFoldDB" id="A0A844XPW3"/>
<dbReference type="Gene3D" id="1.10.150.20">
    <property type="entry name" value="5' to 3' exonuclease, C-terminal subdomain"/>
    <property type="match status" value="1"/>
</dbReference>
<feature type="transmembrane region" description="Helical" evidence="2">
    <location>
        <begin position="6"/>
        <end position="27"/>
    </location>
</feature>
<dbReference type="Proteomes" id="UP000448199">
    <property type="component" value="Unassembled WGS sequence"/>
</dbReference>
<accession>A0A844XPW3</accession>
<evidence type="ECO:0000256" key="1">
    <source>
        <dbReference type="SAM" id="MobiDB-lite"/>
    </source>
</evidence>